<sequence>MENQILLNLAHTLVNITDFNFTGSGIGEDNYSYESYEYFSDFYANKFEYVGEWEIAIRGYVTFFIALATILSNIVLVSVIVFHNHCVDVTSHLRFHNMPHTSA</sequence>
<organism evidence="1">
    <name type="scientific">Magallana gigas</name>
    <name type="common">Pacific oyster</name>
    <name type="synonym">Crassostrea gigas</name>
    <dbReference type="NCBI Taxonomy" id="29159"/>
    <lineage>
        <taxon>Eukaryota</taxon>
        <taxon>Metazoa</taxon>
        <taxon>Spiralia</taxon>
        <taxon>Lophotrochozoa</taxon>
        <taxon>Mollusca</taxon>
        <taxon>Bivalvia</taxon>
        <taxon>Autobranchia</taxon>
        <taxon>Pteriomorphia</taxon>
        <taxon>Ostreida</taxon>
        <taxon>Ostreoidea</taxon>
        <taxon>Ostreidae</taxon>
        <taxon>Magallana</taxon>
    </lineage>
</organism>
<protein>
    <submittedName>
        <fullName evidence="1">Uncharacterized protein</fullName>
    </submittedName>
</protein>
<evidence type="ECO:0000313" key="1">
    <source>
        <dbReference type="EMBL" id="EKC28078.1"/>
    </source>
</evidence>
<proteinExistence type="predicted"/>
<name>K1Q2D4_MAGGI</name>
<dbReference type="EMBL" id="JH816983">
    <property type="protein sequence ID" value="EKC28078.1"/>
    <property type="molecule type" value="Genomic_DNA"/>
</dbReference>
<dbReference type="InParanoid" id="K1Q2D4"/>
<dbReference type="HOGENOM" id="CLU_2266283_0_0_1"/>
<accession>K1Q2D4</accession>
<gene>
    <name evidence="1" type="ORF">CGI_10005046</name>
</gene>
<reference evidence="1" key="1">
    <citation type="journal article" date="2012" name="Nature">
        <title>The oyster genome reveals stress adaptation and complexity of shell formation.</title>
        <authorList>
            <person name="Zhang G."/>
            <person name="Fang X."/>
            <person name="Guo X."/>
            <person name="Li L."/>
            <person name="Luo R."/>
            <person name="Xu F."/>
            <person name="Yang P."/>
            <person name="Zhang L."/>
            <person name="Wang X."/>
            <person name="Qi H."/>
            <person name="Xiong Z."/>
            <person name="Que H."/>
            <person name="Xie Y."/>
            <person name="Holland P.W."/>
            <person name="Paps J."/>
            <person name="Zhu Y."/>
            <person name="Wu F."/>
            <person name="Chen Y."/>
            <person name="Wang J."/>
            <person name="Peng C."/>
            <person name="Meng J."/>
            <person name="Yang L."/>
            <person name="Liu J."/>
            <person name="Wen B."/>
            <person name="Zhang N."/>
            <person name="Huang Z."/>
            <person name="Zhu Q."/>
            <person name="Feng Y."/>
            <person name="Mount A."/>
            <person name="Hedgecock D."/>
            <person name="Xu Z."/>
            <person name="Liu Y."/>
            <person name="Domazet-Loso T."/>
            <person name="Du Y."/>
            <person name="Sun X."/>
            <person name="Zhang S."/>
            <person name="Liu B."/>
            <person name="Cheng P."/>
            <person name="Jiang X."/>
            <person name="Li J."/>
            <person name="Fan D."/>
            <person name="Wang W."/>
            <person name="Fu W."/>
            <person name="Wang T."/>
            <person name="Wang B."/>
            <person name="Zhang J."/>
            <person name="Peng Z."/>
            <person name="Li Y."/>
            <person name="Li N."/>
            <person name="Wang J."/>
            <person name="Chen M."/>
            <person name="He Y."/>
            <person name="Tan F."/>
            <person name="Song X."/>
            <person name="Zheng Q."/>
            <person name="Huang R."/>
            <person name="Yang H."/>
            <person name="Du X."/>
            <person name="Chen L."/>
            <person name="Yang M."/>
            <person name="Gaffney P.M."/>
            <person name="Wang S."/>
            <person name="Luo L."/>
            <person name="She Z."/>
            <person name="Ming Y."/>
            <person name="Huang W."/>
            <person name="Zhang S."/>
            <person name="Huang B."/>
            <person name="Zhang Y."/>
            <person name="Qu T."/>
            <person name="Ni P."/>
            <person name="Miao G."/>
            <person name="Wang J."/>
            <person name="Wang Q."/>
            <person name="Steinberg C.E."/>
            <person name="Wang H."/>
            <person name="Li N."/>
            <person name="Qian L."/>
            <person name="Zhang G."/>
            <person name="Li Y."/>
            <person name="Yang H."/>
            <person name="Liu X."/>
            <person name="Wang J."/>
            <person name="Yin Y."/>
            <person name="Wang J."/>
        </authorList>
    </citation>
    <scope>NUCLEOTIDE SEQUENCE [LARGE SCALE GENOMIC DNA]</scope>
    <source>
        <strain evidence="1">05x7-T-G4-1.051#20</strain>
    </source>
</reference>
<dbReference type="AlphaFoldDB" id="K1Q2D4"/>